<protein>
    <submittedName>
        <fullName evidence="1">Uncharacterized protein</fullName>
    </submittedName>
</protein>
<proteinExistence type="predicted"/>
<dbReference type="EMBL" id="BARU01049466">
    <property type="protein sequence ID" value="GAH93562.1"/>
    <property type="molecule type" value="Genomic_DNA"/>
</dbReference>
<comment type="caution">
    <text evidence="1">The sequence shown here is derived from an EMBL/GenBank/DDBJ whole genome shotgun (WGS) entry which is preliminary data.</text>
</comment>
<organism evidence="1">
    <name type="scientific">marine sediment metagenome</name>
    <dbReference type="NCBI Taxonomy" id="412755"/>
    <lineage>
        <taxon>unclassified sequences</taxon>
        <taxon>metagenomes</taxon>
        <taxon>ecological metagenomes</taxon>
    </lineage>
</organism>
<accession>X1JHR9</accession>
<dbReference type="AlphaFoldDB" id="X1JHR9"/>
<reference evidence="1" key="1">
    <citation type="journal article" date="2014" name="Front. Microbiol.">
        <title>High frequency of phylogenetically diverse reductive dehalogenase-homologous genes in deep subseafloor sedimentary metagenomes.</title>
        <authorList>
            <person name="Kawai M."/>
            <person name="Futagami T."/>
            <person name="Toyoda A."/>
            <person name="Takaki Y."/>
            <person name="Nishi S."/>
            <person name="Hori S."/>
            <person name="Arai W."/>
            <person name="Tsubouchi T."/>
            <person name="Morono Y."/>
            <person name="Uchiyama I."/>
            <person name="Ito T."/>
            <person name="Fujiyama A."/>
            <person name="Inagaki F."/>
            <person name="Takami H."/>
        </authorList>
    </citation>
    <scope>NUCLEOTIDE SEQUENCE</scope>
    <source>
        <strain evidence="1">Expedition CK06-06</strain>
    </source>
</reference>
<evidence type="ECO:0000313" key="1">
    <source>
        <dbReference type="EMBL" id="GAH93562.1"/>
    </source>
</evidence>
<sequence length="36" mass="3833">SVGTWGGAVPFWVVYATGPGQHSPQVPLSNIFYILS</sequence>
<gene>
    <name evidence="1" type="ORF">S03H2_72800</name>
</gene>
<feature type="non-terminal residue" evidence="1">
    <location>
        <position position="1"/>
    </location>
</feature>
<name>X1JHR9_9ZZZZ</name>